<dbReference type="EMBL" id="BSQG01000001">
    <property type="protein sequence ID" value="GLU46298.1"/>
    <property type="molecule type" value="Genomic_DNA"/>
</dbReference>
<proteinExistence type="predicted"/>
<dbReference type="AlphaFoldDB" id="A0A9W6P3D9"/>
<evidence type="ECO:0000313" key="2">
    <source>
        <dbReference type="Proteomes" id="UP001165092"/>
    </source>
</evidence>
<evidence type="ECO:0000313" key="1">
    <source>
        <dbReference type="EMBL" id="GLU46298.1"/>
    </source>
</evidence>
<protein>
    <submittedName>
        <fullName evidence="1">Uncharacterized protein</fullName>
    </submittedName>
</protein>
<accession>A0A9W6P3D9</accession>
<reference evidence="1" key="1">
    <citation type="submission" date="2023-02" db="EMBL/GenBank/DDBJ databases">
        <title>Nocardiopsis ansamitocini NBRC 112285.</title>
        <authorList>
            <person name="Ichikawa N."/>
            <person name="Sato H."/>
            <person name="Tonouchi N."/>
        </authorList>
    </citation>
    <scope>NUCLEOTIDE SEQUENCE</scope>
    <source>
        <strain evidence="1">NBRC 112285</strain>
    </source>
</reference>
<dbReference type="Proteomes" id="UP001165092">
    <property type="component" value="Unassembled WGS sequence"/>
</dbReference>
<keyword evidence="2" id="KW-1185">Reference proteome</keyword>
<organism evidence="1 2">
    <name type="scientific">Nocardiopsis ansamitocini</name>
    <dbReference type="NCBI Taxonomy" id="1670832"/>
    <lineage>
        <taxon>Bacteria</taxon>
        <taxon>Bacillati</taxon>
        <taxon>Actinomycetota</taxon>
        <taxon>Actinomycetes</taxon>
        <taxon>Streptosporangiales</taxon>
        <taxon>Nocardiopsidaceae</taxon>
        <taxon>Nocardiopsis</taxon>
    </lineage>
</organism>
<gene>
    <name evidence="1" type="ORF">Nans01_06490</name>
</gene>
<name>A0A9W6P3D9_9ACTN</name>
<comment type="caution">
    <text evidence="1">The sequence shown here is derived from an EMBL/GenBank/DDBJ whole genome shotgun (WGS) entry which is preliminary data.</text>
</comment>
<dbReference type="RefSeq" id="WP_285757148.1">
    <property type="nucleotide sequence ID" value="NZ_BSQG01000001.1"/>
</dbReference>
<sequence>MHQPPLLPGIPAELLVDPDLFAIALDNEDDAELAARRAAAADIAAHYLGCGTDSDDGGPADLVLSIVRTAPVWDVCDEELTRWAA</sequence>